<evidence type="ECO:0000313" key="2">
    <source>
        <dbReference type="EMBL" id="JAD49708.1"/>
    </source>
</evidence>
<evidence type="ECO:0000256" key="1">
    <source>
        <dbReference type="SAM" id="SignalP"/>
    </source>
</evidence>
<name>A0A0A9AIM8_ARUDO</name>
<reference evidence="2" key="1">
    <citation type="submission" date="2014-09" db="EMBL/GenBank/DDBJ databases">
        <authorList>
            <person name="Magalhaes I.L.F."/>
            <person name="Oliveira U."/>
            <person name="Santos F.R."/>
            <person name="Vidigal T.H.D.A."/>
            <person name="Brescovit A.D."/>
            <person name="Santos A.J."/>
        </authorList>
    </citation>
    <scope>NUCLEOTIDE SEQUENCE</scope>
    <source>
        <tissue evidence="2">Shoot tissue taken approximately 20 cm above the soil surface</tissue>
    </source>
</reference>
<organism evidence="2">
    <name type="scientific">Arundo donax</name>
    <name type="common">Giant reed</name>
    <name type="synonym">Donax arundinaceus</name>
    <dbReference type="NCBI Taxonomy" id="35708"/>
    <lineage>
        <taxon>Eukaryota</taxon>
        <taxon>Viridiplantae</taxon>
        <taxon>Streptophyta</taxon>
        <taxon>Embryophyta</taxon>
        <taxon>Tracheophyta</taxon>
        <taxon>Spermatophyta</taxon>
        <taxon>Magnoliopsida</taxon>
        <taxon>Liliopsida</taxon>
        <taxon>Poales</taxon>
        <taxon>Poaceae</taxon>
        <taxon>PACMAD clade</taxon>
        <taxon>Arundinoideae</taxon>
        <taxon>Arundineae</taxon>
        <taxon>Arundo</taxon>
    </lineage>
</organism>
<accession>A0A0A9AIM8</accession>
<feature type="signal peptide" evidence="1">
    <location>
        <begin position="1"/>
        <end position="18"/>
    </location>
</feature>
<protein>
    <recommendedName>
        <fullName evidence="3">Secreted protein</fullName>
    </recommendedName>
</protein>
<proteinExistence type="predicted"/>
<dbReference type="AlphaFoldDB" id="A0A0A9AIM8"/>
<reference evidence="2" key="2">
    <citation type="journal article" date="2015" name="Data Brief">
        <title>Shoot transcriptome of the giant reed, Arundo donax.</title>
        <authorList>
            <person name="Barrero R.A."/>
            <person name="Guerrero F.D."/>
            <person name="Moolhuijzen P."/>
            <person name="Goolsby J.A."/>
            <person name="Tidwell J."/>
            <person name="Bellgard S.E."/>
            <person name="Bellgard M.I."/>
        </authorList>
    </citation>
    <scope>NUCLEOTIDE SEQUENCE</scope>
    <source>
        <tissue evidence="2">Shoot tissue taken approximately 20 cm above the soil surface</tissue>
    </source>
</reference>
<dbReference type="EMBL" id="GBRH01248187">
    <property type="protein sequence ID" value="JAD49708.1"/>
    <property type="molecule type" value="Transcribed_RNA"/>
</dbReference>
<keyword evidence="1" id="KW-0732">Signal</keyword>
<feature type="chain" id="PRO_5002045433" description="Secreted protein" evidence="1">
    <location>
        <begin position="19"/>
        <end position="118"/>
    </location>
</feature>
<sequence length="118" mass="13197">MITAMNAVLLLYSGYAAAVSLWMQCQCVTGRIKNCTKEEQNYVGGSQLCRSFGTIRALLHYGSRDIVFAPARRTGTLRTQTSRDISLTPCYTDGAASAGSWPRPLHWRRQIWCLVHVD</sequence>
<evidence type="ECO:0008006" key="3">
    <source>
        <dbReference type="Google" id="ProtNLM"/>
    </source>
</evidence>